<gene>
    <name evidence="2" type="ORF">J2X09_003007</name>
</gene>
<accession>A0ABU1VCR7</accession>
<evidence type="ECO:0008006" key="4">
    <source>
        <dbReference type="Google" id="ProtNLM"/>
    </source>
</evidence>
<protein>
    <recommendedName>
        <fullName evidence="4">SD-repeat containing protein B domain-containing protein</fullName>
    </recommendedName>
</protein>
<feature type="signal peptide" evidence="1">
    <location>
        <begin position="1"/>
        <end position="23"/>
    </location>
</feature>
<organism evidence="2 3">
    <name type="scientific">Hydrogenophaga laconesensis</name>
    <dbReference type="NCBI Taxonomy" id="1805971"/>
    <lineage>
        <taxon>Bacteria</taxon>
        <taxon>Pseudomonadati</taxon>
        <taxon>Pseudomonadota</taxon>
        <taxon>Betaproteobacteria</taxon>
        <taxon>Burkholderiales</taxon>
        <taxon>Comamonadaceae</taxon>
        <taxon>Hydrogenophaga</taxon>
    </lineage>
</organism>
<dbReference type="EMBL" id="JAVDWE010000008">
    <property type="protein sequence ID" value="MDR7095259.1"/>
    <property type="molecule type" value="Genomic_DNA"/>
</dbReference>
<sequence length="660" mass="72698">MPRALPCVLALLGASAPWMQGLAQQPQADTATSGSNSAPSYVDRVIEGLPPEPAEDPDAQAYDREGWPRFLRLETRLGTQPFDQSRRTRIGYGIYGLLETPNHGTLSIDGTYAPSDSSGTLTLRQRAMPLSGGWLTSNELGVINPPVPGIMRLPARIYLPSTIMQGLSTEWENPGRGVQLQASMGEPGRLGFLPANGFRKLAGERTTFGGQWRLGADETDFMSNRGWTVAMQHEDARKVSNYDVPTQASDIVDANSSLLALRHEGAERRIQGQVLRTQATNVDGARTGFWIDAEWDDGPRKHGVGAYRLEEDLTWANQPLASDLVGAYMRSSWRTRQWSAEGSIDWLDSISGRSGSGFFATGAARWRLNRDHSVGAGTTVRRFDGDAWSSYGDWRFHNGWGTSGLRLEFTHGSNEINSRWLTWDQEWLVPQGWAVSTSLGVGAYDASQNRAAESAWNAALSVSAPLTNKVSLRGNLTTEKRTINGSRHSVNLGGYWRVSPRWSMEANYNRSTGRSRYDESLDPLALPVTFFLPESDRSFYAVLRYELEAGSRNVPLGGRASEGGGRIEGTVYFDANRSGTQEASEQGVPNVTVYLDNRYAVRTDSQGRFEFPFVAGGPRTVTVRGETLPLPWNVVDQGQAKVDVRLRESVSVSIPVQRNE</sequence>
<feature type="chain" id="PRO_5045646094" description="SD-repeat containing protein B domain-containing protein" evidence="1">
    <location>
        <begin position="24"/>
        <end position="660"/>
    </location>
</feature>
<comment type="caution">
    <text evidence="2">The sequence shown here is derived from an EMBL/GenBank/DDBJ whole genome shotgun (WGS) entry which is preliminary data.</text>
</comment>
<dbReference type="SUPFAM" id="SSF117074">
    <property type="entry name" value="Hypothetical protein PA1324"/>
    <property type="match status" value="1"/>
</dbReference>
<dbReference type="RefSeq" id="WP_204734199.1">
    <property type="nucleotide sequence ID" value="NZ_JAVDWE010000008.1"/>
</dbReference>
<keyword evidence="1" id="KW-0732">Signal</keyword>
<keyword evidence="3" id="KW-1185">Reference proteome</keyword>
<evidence type="ECO:0000256" key="1">
    <source>
        <dbReference type="SAM" id="SignalP"/>
    </source>
</evidence>
<dbReference type="InterPro" id="IPR013783">
    <property type="entry name" value="Ig-like_fold"/>
</dbReference>
<dbReference type="Gene3D" id="2.60.40.10">
    <property type="entry name" value="Immunoglobulins"/>
    <property type="match status" value="1"/>
</dbReference>
<reference evidence="2 3" key="1">
    <citation type="submission" date="2023-07" db="EMBL/GenBank/DDBJ databases">
        <title>Sorghum-associated microbial communities from plants grown in Nebraska, USA.</title>
        <authorList>
            <person name="Schachtman D."/>
        </authorList>
    </citation>
    <scope>NUCLEOTIDE SEQUENCE [LARGE SCALE GENOMIC DNA]</scope>
    <source>
        <strain evidence="2 3">BE240</strain>
    </source>
</reference>
<evidence type="ECO:0000313" key="2">
    <source>
        <dbReference type="EMBL" id="MDR7095259.1"/>
    </source>
</evidence>
<dbReference type="Proteomes" id="UP001265550">
    <property type="component" value="Unassembled WGS sequence"/>
</dbReference>
<proteinExistence type="predicted"/>
<evidence type="ECO:0000313" key="3">
    <source>
        <dbReference type="Proteomes" id="UP001265550"/>
    </source>
</evidence>
<name>A0ABU1VCR7_9BURK</name>